<dbReference type="EMBL" id="CP031093">
    <property type="protein sequence ID" value="QCF25491.1"/>
    <property type="molecule type" value="Genomic_DNA"/>
</dbReference>
<dbReference type="Proteomes" id="UP000298049">
    <property type="component" value="Chromosome"/>
</dbReference>
<name>A0A4P7XEZ4_9ALTE</name>
<gene>
    <name evidence="1" type="ORF">soil367_05855</name>
</gene>
<evidence type="ECO:0000313" key="1">
    <source>
        <dbReference type="EMBL" id="QCF25491.1"/>
    </source>
</evidence>
<protein>
    <submittedName>
        <fullName evidence="1">Uncharacterized protein</fullName>
    </submittedName>
</protein>
<proteinExistence type="predicted"/>
<accession>A0A4P7XEZ4</accession>
<dbReference type="KEGG" id="hmi:soil367_05855"/>
<keyword evidence="2" id="KW-1185">Reference proteome</keyword>
<dbReference type="AlphaFoldDB" id="A0A4P7XEZ4"/>
<reference evidence="1 2" key="1">
    <citation type="submission" date="2018-07" db="EMBL/GenBank/DDBJ databases">
        <title>Marsedoiliclastica nanhaica gen. nov. sp. nov., a novel marine hydrocarbonoclastic bacterium isolated from an in-situ enriched hydrocarbon-degrading consortium in deep-sea sediment.</title>
        <authorList>
            <person name="Dong C."/>
            <person name="Ma T."/>
            <person name="Liu R."/>
            <person name="Shao Z."/>
        </authorList>
    </citation>
    <scope>NUCLEOTIDE SEQUENCE [LARGE SCALE GENOMIC DNA]</scope>
    <source>
        <strain evidence="2">soil36-7</strain>
    </source>
</reference>
<sequence>MTQLFKPAIDDEPLPQLRSSTRIAVSRLADLNIIEVAAPFEHKPSRQVMRNSVLLLSLRSGIFA</sequence>
<organism evidence="1 2">
    <name type="scientific">Hydrocarboniclastica marina</name>
    <dbReference type="NCBI Taxonomy" id="2259620"/>
    <lineage>
        <taxon>Bacteria</taxon>
        <taxon>Pseudomonadati</taxon>
        <taxon>Pseudomonadota</taxon>
        <taxon>Gammaproteobacteria</taxon>
        <taxon>Alteromonadales</taxon>
        <taxon>Alteromonadaceae</taxon>
        <taxon>Hydrocarboniclastica</taxon>
    </lineage>
</organism>
<evidence type="ECO:0000313" key="2">
    <source>
        <dbReference type="Proteomes" id="UP000298049"/>
    </source>
</evidence>